<dbReference type="EMBL" id="JAUTXU010000043">
    <property type="protein sequence ID" value="KAK3716346.1"/>
    <property type="molecule type" value="Genomic_DNA"/>
</dbReference>
<sequence>MQEDRKDKLVCLNCSHSGLKYFAQWLYTGTLPTIIPESQHEWESQFLGLTWAYQVGEWMGCVDFQDTVADTMIPLFFDHPPNDVNLPIDTCSLGFPGTQLLVDLIVYGPASCLKDAQGVHFGYKYWQGCDDEDFMDHLASEIAKAEGQDWPEALESRKLGIMLVCGFVEAKVHHDSADSYLSSAHKDIIELDVSSDGFRLFALWLYTGKCDDKHLYNNCWGDSITELLRAHKVGRELGCVDFQDTVVDALMKTLTDCEGSPICDTLGSIWKSSLSRALADNSS</sequence>
<evidence type="ECO:0000313" key="2">
    <source>
        <dbReference type="Proteomes" id="UP001281147"/>
    </source>
</evidence>
<accession>A0ACC3NHV1</accession>
<name>A0ACC3NHV1_9PEZI</name>
<protein>
    <submittedName>
        <fullName evidence="1">Uncharacterized protein</fullName>
    </submittedName>
</protein>
<evidence type="ECO:0000313" key="1">
    <source>
        <dbReference type="EMBL" id="KAK3716346.1"/>
    </source>
</evidence>
<reference evidence="1" key="1">
    <citation type="submission" date="2023-07" db="EMBL/GenBank/DDBJ databases">
        <title>Black Yeasts Isolated from many extreme environments.</title>
        <authorList>
            <person name="Coleine C."/>
            <person name="Stajich J.E."/>
            <person name="Selbmann L."/>
        </authorList>
    </citation>
    <scope>NUCLEOTIDE SEQUENCE</scope>
    <source>
        <strain evidence="1">CCFEE 5714</strain>
    </source>
</reference>
<comment type="caution">
    <text evidence="1">The sequence shown here is derived from an EMBL/GenBank/DDBJ whole genome shotgun (WGS) entry which is preliminary data.</text>
</comment>
<dbReference type="Proteomes" id="UP001281147">
    <property type="component" value="Unassembled WGS sequence"/>
</dbReference>
<organism evidence="1 2">
    <name type="scientific">Vermiconidia calcicola</name>
    <dbReference type="NCBI Taxonomy" id="1690605"/>
    <lineage>
        <taxon>Eukaryota</taxon>
        <taxon>Fungi</taxon>
        <taxon>Dikarya</taxon>
        <taxon>Ascomycota</taxon>
        <taxon>Pezizomycotina</taxon>
        <taxon>Dothideomycetes</taxon>
        <taxon>Dothideomycetidae</taxon>
        <taxon>Mycosphaerellales</taxon>
        <taxon>Extremaceae</taxon>
        <taxon>Vermiconidia</taxon>
    </lineage>
</organism>
<gene>
    <name evidence="1" type="ORF">LTR37_006496</name>
</gene>
<keyword evidence="2" id="KW-1185">Reference proteome</keyword>
<proteinExistence type="predicted"/>